<organism evidence="1 2">
    <name type="scientific">Pseudonocardia parietis</name>
    <dbReference type="NCBI Taxonomy" id="570936"/>
    <lineage>
        <taxon>Bacteria</taxon>
        <taxon>Bacillati</taxon>
        <taxon>Actinomycetota</taxon>
        <taxon>Actinomycetes</taxon>
        <taxon>Pseudonocardiales</taxon>
        <taxon>Pseudonocardiaceae</taxon>
        <taxon>Pseudonocardia</taxon>
    </lineage>
</organism>
<sequence length="126" mass="13857">MTRLVTFVDIDDAAASARRMSVSARHEAVLTNGRHVLLLNDRGWSASGPPDIWALTSVADIVATARVVVGPDEPGDGRSHEDMEAGHWAQLTEVLRQHGIAVDARQLQRRPHGVALSRRLFARVHR</sequence>
<evidence type="ECO:0000313" key="1">
    <source>
        <dbReference type="EMBL" id="MBP2371917.1"/>
    </source>
</evidence>
<dbReference type="Proteomes" id="UP001519295">
    <property type="component" value="Unassembled WGS sequence"/>
</dbReference>
<dbReference type="RefSeq" id="WP_307862824.1">
    <property type="nucleotide sequence ID" value="NZ_JAGINU010000004.1"/>
</dbReference>
<proteinExistence type="predicted"/>
<reference evidence="1 2" key="1">
    <citation type="submission" date="2021-03" db="EMBL/GenBank/DDBJ databases">
        <title>Sequencing the genomes of 1000 actinobacteria strains.</title>
        <authorList>
            <person name="Klenk H.-P."/>
        </authorList>
    </citation>
    <scope>NUCLEOTIDE SEQUENCE [LARGE SCALE GENOMIC DNA]</scope>
    <source>
        <strain evidence="1 2">DSM 45256</strain>
    </source>
</reference>
<evidence type="ECO:0000313" key="2">
    <source>
        <dbReference type="Proteomes" id="UP001519295"/>
    </source>
</evidence>
<gene>
    <name evidence="1" type="ORF">JOF36_007690</name>
</gene>
<comment type="caution">
    <text evidence="1">The sequence shown here is derived from an EMBL/GenBank/DDBJ whole genome shotgun (WGS) entry which is preliminary data.</text>
</comment>
<keyword evidence="2" id="KW-1185">Reference proteome</keyword>
<protein>
    <submittedName>
        <fullName evidence="1">Uncharacterized protein</fullName>
    </submittedName>
</protein>
<name>A0ABS4W6T0_9PSEU</name>
<dbReference type="EMBL" id="JAGINU010000004">
    <property type="protein sequence ID" value="MBP2371917.1"/>
    <property type="molecule type" value="Genomic_DNA"/>
</dbReference>
<accession>A0ABS4W6T0</accession>